<dbReference type="AlphaFoldDB" id="U5W1F4"/>
<dbReference type="OrthoDB" id="5188702at2"/>
<dbReference type="HOGENOM" id="CLU_177490_0_0_11"/>
<dbReference type="Proteomes" id="UP000017746">
    <property type="component" value="Chromosome"/>
</dbReference>
<dbReference type="PATRIC" id="fig|1246995.3.peg.3575"/>
<reference evidence="1 2" key="1">
    <citation type="journal article" date="2014" name="J. Biotechnol.">
        <title>Complete genome sequence of the actinobacterium Actinoplanes friuliensis HAG 010964, producer of the lipopeptide antibiotic friulimycin.</title>
        <authorList>
            <person name="Ruckert C."/>
            <person name="Szczepanowski R."/>
            <person name="Albersmeier A."/>
            <person name="Goesmann A."/>
            <person name="Fischer N."/>
            <person name="Steinkamper A."/>
            <person name="Puhler A."/>
            <person name="Biener R."/>
            <person name="Schwartz D."/>
            <person name="Kalinowski J."/>
        </authorList>
    </citation>
    <scope>NUCLEOTIDE SEQUENCE [LARGE SCALE GENOMIC DNA]</scope>
    <source>
        <strain evidence="1 2">DSM 7358</strain>
    </source>
</reference>
<keyword evidence="2" id="KW-1185">Reference proteome</keyword>
<accession>U5W1F4</accession>
<name>U5W1F4_9ACTN</name>
<dbReference type="RefSeq" id="WP_023362083.1">
    <property type="nucleotide sequence ID" value="NC_022657.1"/>
</dbReference>
<evidence type="ECO:0000313" key="1">
    <source>
        <dbReference type="EMBL" id="AGZ41805.1"/>
    </source>
</evidence>
<dbReference type="KEGG" id="afs:AFR_17635"/>
<sequence>MAFATAVPAIDRTGSYGLARPDLAEAQESLRQVHGAAADDLWTALTTSAGLTGTETDSASFGRLIEAMLAADPVTALCGRALIIRGSAYVYLADAPPSDTPVAIR</sequence>
<evidence type="ECO:0000313" key="2">
    <source>
        <dbReference type="Proteomes" id="UP000017746"/>
    </source>
</evidence>
<proteinExistence type="predicted"/>
<protein>
    <submittedName>
        <fullName evidence="1">Uncharacterized protein</fullName>
    </submittedName>
</protein>
<dbReference type="EMBL" id="CP006272">
    <property type="protein sequence ID" value="AGZ41805.1"/>
    <property type="molecule type" value="Genomic_DNA"/>
</dbReference>
<organism evidence="1 2">
    <name type="scientific">Actinoplanes friuliensis DSM 7358</name>
    <dbReference type="NCBI Taxonomy" id="1246995"/>
    <lineage>
        <taxon>Bacteria</taxon>
        <taxon>Bacillati</taxon>
        <taxon>Actinomycetota</taxon>
        <taxon>Actinomycetes</taxon>
        <taxon>Micromonosporales</taxon>
        <taxon>Micromonosporaceae</taxon>
        <taxon>Actinoplanes</taxon>
    </lineage>
</organism>
<gene>
    <name evidence="1" type="ORF">AFR_17635</name>
</gene>